<proteinExistence type="predicted"/>
<dbReference type="AlphaFoldDB" id="A0A177BB93"/>
<comment type="caution">
    <text evidence="1">The sequence shown here is derived from an EMBL/GenBank/DDBJ whole genome shotgun (WGS) entry which is preliminary data.</text>
</comment>
<evidence type="ECO:0000313" key="2">
    <source>
        <dbReference type="Proteomes" id="UP000078046"/>
    </source>
</evidence>
<protein>
    <submittedName>
        <fullName evidence="1">Uncharacterized protein</fullName>
    </submittedName>
</protein>
<evidence type="ECO:0000313" key="1">
    <source>
        <dbReference type="EMBL" id="OAF70704.1"/>
    </source>
</evidence>
<organism evidence="1 2">
    <name type="scientific">Intoshia linei</name>
    <dbReference type="NCBI Taxonomy" id="1819745"/>
    <lineage>
        <taxon>Eukaryota</taxon>
        <taxon>Metazoa</taxon>
        <taxon>Spiralia</taxon>
        <taxon>Lophotrochozoa</taxon>
        <taxon>Mesozoa</taxon>
        <taxon>Orthonectida</taxon>
        <taxon>Rhopaluridae</taxon>
        <taxon>Intoshia</taxon>
    </lineage>
</organism>
<reference evidence="1 2" key="1">
    <citation type="submission" date="2016-04" db="EMBL/GenBank/DDBJ databases">
        <title>The genome of Intoshia linei affirms orthonectids as highly simplified spiralians.</title>
        <authorList>
            <person name="Mikhailov K.V."/>
            <person name="Slusarev G.S."/>
            <person name="Nikitin M.A."/>
            <person name="Logacheva M.D."/>
            <person name="Penin A."/>
            <person name="Aleoshin V."/>
            <person name="Panchin Y.V."/>
        </authorList>
    </citation>
    <scope>NUCLEOTIDE SEQUENCE [LARGE SCALE GENOMIC DNA]</scope>
    <source>
        <strain evidence="1">Intl2013</strain>
        <tissue evidence="1">Whole animal</tissue>
    </source>
</reference>
<keyword evidence="2" id="KW-1185">Reference proteome</keyword>
<accession>A0A177BB93</accession>
<dbReference type="EMBL" id="LWCA01000119">
    <property type="protein sequence ID" value="OAF70704.1"/>
    <property type="molecule type" value="Genomic_DNA"/>
</dbReference>
<sequence>MRNTMTQNSGRSPAQLLYGRNLRFPLYGKGTSWVAKNIKPGWNKRCVDGTTRNYEKTVPKSTSKLEKTNKIWKRDTDRHEFMENIDMTEEPLQIDQYYVVRGDNIRTVENSQELGTVQRVCK</sequence>
<dbReference type="Proteomes" id="UP000078046">
    <property type="component" value="Unassembled WGS sequence"/>
</dbReference>
<name>A0A177BB93_9BILA</name>
<gene>
    <name evidence="1" type="ORF">A3Q56_01543</name>
</gene>